<dbReference type="AlphaFoldDB" id="A0A1I7TF98"/>
<evidence type="ECO:0000313" key="2">
    <source>
        <dbReference type="Proteomes" id="UP000095282"/>
    </source>
</evidence>
<accession>A0A1I7TF98</accession>
<feature type="transmembrane region" description="Helical" evidence="1">
    <location>
        <begin position="156"/>
        <end position="177"/>
    </location>
</feature>
<evidence type="ECO:0000256" key="1">
    <source>
        <dbReference type="SAM" id="Phobius"/>
    </source>
</evidence>
<name>A0A1I7TF98_9PELO</name>
<dbReference type="eggNOG" id="ENOG502RT6T">
    <property type="taxonomic scope" value="Eukaryota"/>
</dbReference>
<protein>
    <submittedName>
        <fullName evidence="3">CX domain-containing protein</fullName>
    </submittedName>
</protein>
<dbReference type="Proteomes" id="UP000095282">
    <property type="component" value="Unplaced"/>
</dbReference>
<dbReference type="WBParaSite" id="Csp11.Scaffold599.g5377.t1">
    <property type="protein sequence ID" value="Csp11.Scaffold599.g5377.t1"/>
    <property type="gene ID" value="Csp11.Scaffold599.g5377"/>
</dbReference>
<keyword evidence="2" id="KW-1185">Reference proteome</keyword>
<organism evidence="2 3">
    <name type="scientific">Caenorhabditis tropicalis</name>
    <dbReference type="NCBI Taxonomy" id="1561998"/>
    <lineage>
        <taxon>Eukaryota</taxon>
        <taxon>Metazoa</taxon>
        <taxon>Ecdysozoa</taxon>
        <taxon>Nematoda</taxon>
        <taxon>Chromadorea</taxon>
        <taxon>Rhabditida</taxon>
        <taxon>Rhabditina</taxon>
        <taxon>Rhabditomorpha</taxon>
        <taxon>Rhabditoidea</taxon>
        <taxon>Rhabditidae</taxon>
        <taxon>Peloderinae</taxon>
        <taxon>Caenorhabditis</taxon>
    </lineage>
</organism>
<proteinExistence type="predicted"/>
<evidence type="ECO:0000313" key="3">
    <source>
        <dbReference type="WBParaSite" id="Csp11.Scaffold599.g5377.t1"/>
    </source>
</evidence>
<feature type="transmembrane region" description="Helical" evidence="1">
    <location>
        <begin position="51"/>
        <end position="74"/>
    </location>
</feature>
<sequence>MAFKGKKNSKMHITLCAEAFPRATLDELLALEWDRAFNNGTEERMKRRRSFFTHLADPTQLNSVSVLVILRYLMVVSLTIKRLLSSTVDGTAHLCVYDANHNGDDLTVTISCPLASGCCEKGCCKLPVNFITNSHMNTSSLSEEPISNTSQFNETILLITLTLMIFFFGCISILFIFRKIQHLRHKEHEPDFVYHAYRPPQPKVSKNPPTVILTDYRNMTLE</sequence>
<keyword evidence="1" id="KW-0812">Transmembrane</keyword>
<keyword evidence="1" id="KW-1133">Transmembrane helix</keyword>
<keyword evidence="1" id="KW-0472">Membrane</keyword>
<reference evidence="3" key="1">
    <citation type="submission" date="2016-11" db="UniProtKB">
        <authorList>
            <consortium name="WormBaseParasite"/>
        </authorList>
    </citation>
    <scope>IDENTIFICATION</scope>
</reference>